<keyword evidence="3 14" id="KW-0444">Lipid biosynthesis</keyword>
<accession>A0A7L7KS55</accession>
<evidence type="ECO:0000256" key="5">
    <source>
        <dbReference type="ARBA" id="ARBA00022832"/>
    </source>
</evidence>
<keyword evidence="4 14" id="KW-0808">Transferase</keyword>
<dbReference type="FunFam" id="3.40.47.10:FF:000004">
    <property type="entry name" value="3-oxoacyl-[acyl-carrier-protein] synthase 3"/>
    <property type="match status" value="1"/>
</dbReference>
<evidence type="ECO:0000256" key="7">
    <source>
        <dbReference type="ARBA" id="ARBA00023160"/>
    </source>
</evidence>
<dbReference type="CDD" id="cd00830">
    <property type="entry name" value="KAS_III"/>
    <property type="match status" value="1"/>
</dbReference>
<evidence type="ECO:0000256" key="9">
    <source>
        <dbReference type="ARBA" id="ARBA00023315"/>
    </source>
</evidence>
<comment type="catalytic activity">
    <reaction evidence="13">
        <text>3-methylbutanoyl-CoA + malonyl-[ACP] + H(+) = 5-methyl-3-oxohexanoyl-[ACP] + CO2 + CoA</text>
        <dbReference type="Rhea" id="RHEA:42272"/>
        <dbReference type="Rhea" id="RHEA-COMP:9623"/>
        <dbReference type="Rhea" id="RHEA-COMP:9941"/>
        <dbReference type="ChEBI" id="CHEBI:15378"/>
        <dbReference type="ChEBI" id="CHEBI:16526"/>
        <dbReference type="ChEBI" id="CHEBI:57287"/>
        <dbReference type="ChEBI" id="CHEBI:57345"/>
        <dbReference type="ChEBI" id="CHEBI:78449"/>
        <dbReference type="ChEBI" id="CHEBI:78822"/>
        <dbReference type="EC" id="2.3.1.300"/>
    </reaction>
    <physiologicalReaction direction="left-to-right" evidence="13">
        <dbReference type="Rhea" id="RHEA:42273"/>
    </physiologicalReaction>
</comment>
<evidence type="ECO:0000256" key="14">
    <source>
        <dbReference type="HAMAP-Rule" id="MF_01815"/>
    </source>
</evidence>
<dbReference type="Gene3D" id="3.40.47.10">
    <property type="match status" value="1"/>
</dbReference>
<comment type="subcellular location">
    <subcellularLocation>
        <location evidence="14">Cytoplasm</location>
    </subcellularLocation>
</comment>
<dbReference type="GO" id="GO:0033818">
    <property type="term" value="F:beta-ketoacyl-acyl-carrier-protein synthase III activity"/>
    <property type="evidence" value="ECO:0007669"/>
    <property type="project" value="UniProtKB-UniRule"/>
</dbReference>
<dbReference type="InterPro" id="IPR004655">
    <property type="entry name" value="FabH"/>
</dbReference>
<evidence type="ECO:0000256" key="12">
    <source>
        <dbReference type="ARBA" id="ARBA00052467"/>
    </source>
</evidence>
<dbReference type="GO" id="GO:0006633">
    <property type="term" value="P:fatty acid biosynthetic process"/>
    <property type="evidence" value="ECO:0007669"/>
    <property type="project" value="UniProtKB-UniRule"/>
</dbReference>
<evidence type="ECO:0000256" key="2">
    <source>
        <dbReference type="ARBA" id="ARBA00008642"/>
    </source>
</evidence>
<feature type="domain" description="Beta-ketoacyl-[acyl-carrier-protein] synthase III C-terminal" evidence="15">
    <location>
        <begin position="233"/>
        <end position="321"/>
    </location>
</feature>
<keyword evidence="6 14" id="KW-0443">Lipid metabolism</keyword>
<evidence type="ECO:0000259" key="15">
    <source>
        <dbReference type="Pfam" id="PF08541"/>
    </source>
</evidence>
<sequence>MIYTKIKGTGSYVPKRFLTNDDLAQIVDTNDEWIRTRTGIEKRHIVTDEYTIDLAEQAALEALESSHVAKEDIDLVIVATVTPDHYFPGIAQLLQKRLGLKTVTAFDINAACSGFLYALQIADKMIKSGAFHNALIVGAETLTRLTDWSDRNTCVLFGDAAGAMVIGTSDYDSIRTVITGSDGDDNSYLICDNVDLKDPYTNEKSTQDHIHMNGREVFKFATRIMPQMVRDLLEMNKMSIDDLDYIVAHQANLRIIDKAARDLNFSMDKMYVNINEYGNTSAASVPLAIDEAIRKGHLKRGDQFVTVAFGGGFTWGGALITY</sequence>
<evidence type="ECO:0000313" key="17">
    <source>
        <dbReference type="EMBL" id="QMS85435.1"/>
    </source>
</evidence>
<comment type="catalytic activity">
    <reaction evidence="11">
        <text>(2S)-2-methylbutanoyl-CoA + malonyl-[ACP] + H(+) = (4S)-4-methyl-3-oxohexanoyl-[ACP] + CO2 + CoA</text>
        <dbReference type="Rhea" id="RHEA:42276"/>
        <dbReference type="Rhea" id="RHEA-COMP:9623"/>
        <dbReference type="Rhea" id="RHEA-COMP:17148"/>
        <dbReference type="ChEBI" id="CHEBI:15378"/>
        <dbReference type="ChEBI" id="CHEBI:16526"/>
        <dbReference type="ChEBI" id="CHEBI:57287"/>
        <dbReference type="ChEBI" id="CHEBI:78449"/>
        <dbReference type="ChEBI" id="CHEBI:88166"/>
        <dbReference type="ChEBI" id="CHEBI:167462"/>
        <dbReference type="EC" id="2.3.1.300"/>
    </reaction>
    <physiologicalReaction direction="left-to-right" evidence="11">
        <dbReference type="Rhea" id="RHEA:42277"/>
    </physiologicalReaction>
</comment>
<keyword evidence="7 14" id="KW-0275">Fatty acid biosynthesis</keyword>
<keyword evidence="8 14" id="KW-0511">Multifunctional enzyme</keyword>
<evidence type="ECO:0000256" key="3">
    <source>
        <dbReference type="ARBA" id="ARBA00022516"/>
    </source>
</evidence>
<feature type="active site" evidence="14">
    <location>
        <position position="249"/>
    </location>
</feature>
<dbReference type="InterPro" id="IPR016039">
    <property type="entry name" value="Thiolase-like"/>
</dbReference>
<dbReference type="UniPathway" id="UPA00094"/>
<feature type="active site" evidence="14">
    <location>
        <position position="279"/>
    </location>
</feature>
<dbReference type="NCBIfam" id="TIGR00747">
    <property type="entry name" value="fabH"/>
    <property type="match status" value="1"/>
</dbReference>
<keyword evidence="5 14" id="KW-0276">Fatty acid metabolism</keyword>
<evidence type="ECO:0000256" key="11">
    <source>
        <dbReference type="ARBA" id="ARBA00052407"/>
    </source>
</evidence>
<comment type="domain">
    <text evidence="14">The last Arg residue of the ACP-binding site is essential for the weak association between ACP/AcpP and FabH.</text>
</comment>
<name>A0A7L7KS55_9MOLU</name>
<comment type="similarity">
    <text evidence="2 14">Belongs to the thiolase-like superfamily. FabH family.</text>
</comment>
<evidence type="ECO:0000256" key="10">
    <source>
        <dbReference type="ARBA" id="ARBA00051096"/>
    </source>
</evidence>
<dbReference type="InterPro" id="IPR013751">
    <property type="entry name" value="ACP_syn_III_N"/>
</dbReference>
<gene>
    <name evidence="14" type="primary">fabH</name>
    <name evidence="17" type="ORF">G4Z02_06595</name>
</gene>
<organism evidence="17 18">
    <name type="scientific">Candidatus Xianfuyuplasma coldseepsis</name>
    <dbReference type="NCBI Taxonomy" id="2782163"/>
    <lineage>
        <taxon>Bacteria</taxon>
        <taxon>Bacillati</taxon>
        <taxon>Mycoplasmatota</taxon>
        <taxon>Mollicutes</taxon>
        <taxon>Candidatus Izemoplasmatales</taxon>
        <taxon>Candidatus Izemoplasmataceae</taxon>
        <taxon>Candidatus Xianfuyuplasma</taxon>
    </lineage>
</organism>
<proteinExistence type="inferred from homology"/>
<keyword evidence="18" id="KW-1185">Reference proteome</keyword>
<keyword evidence="9 14" id="KW-0012">Acyltransferase</keyword>
<evidence type="ECO:0000256" key="13">
    <source>
        <dbReference type="ARBA" id="ARBA00052985"/>
    </source>
</evidence>
<feature type="domain" description="Beta-ketoacyl-[acyl-carrier-protein] synthase III N-terminal" evidence="16">
    <location>
        <begin position="106"/>
        <end position="183"/>
    </location>
</feature>
<dbReference type="HAMAP" id="MF_01815">
    <property type="entry name" value="FabH"/>
    <property type="match status" value="1"/>
</dbReference>
<feature type="region of interest" description="ACP-binding" evidence="14">
    <location>
        <begin position="250"/>
        <end position="254"/>
    </location>
</feature>
<dbReference type="Pfam" id="PF08541">
    <property type="entry name" value="ACP_syn_III_C"/>
    <property type="match status" value="1"/>
</dbReference>
<comment type="catalytic activity">
    <reaction evidence="12">
        <text>2-methylpropanoyl-CoA + malonyl-[ACP] + H(+) = 4-methyl-3-oxopentanoyl-[ACP] + CO2 + CoA</text>
        <dbReference type="Rhea" id="RHEA:42268"/>
        <dbReference type="Rhea" id="RHEA-COMP:9623"/>
        <dbReference type="Rhea" id="RHEA-COMP:9940"/>
        <dbReference type="ChEBI" id="CHEBI:15378"/>
        <dbReference type="ChEBI" id="CHEBI:16526"/>
        <dbReference type="ChEBI" id="CHEBI:57287"/>
        <dbReference type="ChEBI" id="CHEBI:57338"/>
        <dbReference type="ChEBI" id="CHEBI:78449"/>
        <dbReference type="ChEBI" id="CHEBI:78820"/>
        <dbReference type="EC" id="2.3.1.300"/>
    </reaction>
    <physiologicalReaction direction="left-to-right" evidence="12">
        <dbReference type="Rhea" id="RHEA:42269"/>
    </physiologicalReaction>
</comment>
<dbReference type="NCBIfam" id="NF006829">
    <property type="entry name" value="PRK09352.1"/>
    <property type="match status" value="1"/>
</dbReference>
<dbReference type="PANTHER" id="PTHR43091">
    <property type="entry name" value="3-OXOACYL-[ACYL-CARRIER-PROTEIN] SYNTHASE"/>
    <property type="match status" value="1"/>
</dbReference>
<evidence type="ECO:0000259" key="16">
    <source>
        <dbReference type="Pfam" id="PF08545"/>
    </source>
</evidence>
<evidence type="ECO:0000256" key="8">
    <source>
        <dbReference type="ARBA" id="ARBA00023268"/>
    </source>
</evidence>
<comment type="subunit">
    <text evidence="14">Homodimer.</text>
</comment>
<dbReference type="Proteomes" id="UP000514720">
    <property type="component" value="Chromosome"/>
</dbReference>
<dbReference type="RefSeq" id="WP_258877230.1">
    <property type="nucleotide sequence ID" value="NZ_CP048914.1"/>
</dbReference>
<dbReference type="PANTHER" id="PTHR43091:SF1">
    <property type="entry name" value="BETA-KETOACYL-[ACYL-CARRIER-PROTEIN] SYNTHASE III, CHLOROPLASTIC"/>
    <property type="match status" value="1"/>
</dbReference>
<dbReference type="GO" id="GO:0005737">
    <property type="term" value="C:cytoplasm"/>
    <property type="evidence" value="ECO:0007669"/>
    <property type="project" value="UniProtKB-SubCell"/>
</dbReference>
<dbReference type="AlphaFoldDB" id="A0A7L7KS55"/>
<evidence type="ECO:0000256" key="4">
    <source>
        <dbReference type="ARBA" id="ARBA00022679"/>
    </source>
</evidence>
<dbReference type="Pfam" id="PF08545">
    <property type="entry name" value="ACP_syn_III"/>
    <property type="match status" value="1"/>
</dbReference>
<comment type="catalytic activity">
    <reaction evidence="10">
        <text>malonyl-[ACP] + acetyl-CoA + H(+) = 3-oxobutanoyl-[ACP] + CO2 + CoA</text>
        <dbReference type="Rhea" id="RHEA:12080"/>
        <dbReference type="Rhea" id="RHEA-COMP:9623"/>
        <dbReference type="Rhea" id="RHEA-COMP:9625"/>
        <dbReference type="ChEBI" id="CHEBI:15378"/>
        <dbReference type="ChEBI" id="CHEBI:16526"/>
        <dbReference type="ChEBI" id="CHEBI:57287"/>
        <dbReference type="ChEBI" id="CHEBI:57288"/>
        <dbReference type="ChEBI" id="CHEBI:78449"/>
        <dbReference type="ChEBI" id="CHEBI:78450"/>
        <dbReference type="EC" id="2.3.1.180"/>
    </reaction>
    <physiologicalReaction direction="left-to-right" evidence="10">
        <dbReference type="Rhea" id="RHEA:12081"/>
    </physiologicalReaction>
</comment>
<dbReference type="EC" id="2.3.1.180" evidence="14"/>
<dbReference type="GO" id="GO:0004315">
    <property type="term" value="F:3-oxoacyl-[acyl-carrier-protein] synthase activity"/>
    <property type="evidence" value="ECO:0007669"/>
    <property type="project" value="InterPro"/>
</dbReference>
<keyword evidence="14" id="KW-0963">Cytoplasm</keyword>
<protein>
    <recommendedName>
        <fullName evidence="14">Beta-ketoacyl-[acyl-carrier-protein] synthase III</fullName>
        <shortName evidence="14">Beta-ketoacyl-ACP synthase III</shortName>
        <shortName evidence="14">KAS III</shortName>
        <ecNumber evidence="14">2.3.1.180</ecNumber>
    </recommendedName>
    <alternativeName>
        <fullName evidence="14">3-oxoacyl-[acyl-carrier-protein] synthase 3</fullName>
    </alternativeName>
    <alternativeName>
        <fullName evidence="14">3-oxoacyl-[acyl-carrier-protein] synthase III</fullName>
    </alternativeName>
</protein>
<evidence type="ECO:0000313" key="18">
    <source>
        <dbReference type="Proteomes" id="UP000514720"/>
    </source>
</evidence>
<comment type="pathway">
    <text evidence="1 14">Lipid metabolism; fatty acid biosynthesis.</text>
</comment>
<comment type="function">
    <text evidence="14">Catalyzes the condensation reaction of fatty acid synthesis by the addition to an acyl acceptor of two carbons from malonyl-ACP. Catalyzes the first condensation reaction which initiates fatty acid synthesis and may therefore play a role in governing the total rate of fatty acid production. Possesses both acetoacetyl-ACP synthase and acetyl transacylase activities. Its substrate specificity determines the biosynthesis of branched-chain and/or straight-chain of fatty acids.</text>
</comment>
<evidence type="ECO:0000256" key="1">
    <source>
        <dbReference type="ARBA" id="ARBA00005194"/>
    </source>
</evidence>
<dbReference type="KEGG" id="xcl:G4Z02_06595"/>
<evidence type="ECO:0000256" key="6">
    <source>
        <dbReference type="ARBA" id="ARBA00023098"/>
    </source>
</evidence>
<dbReference type="EMBL" id="CP048914">
    <property type="protein sequence ID" value="QMS85435.1"/>
    <property type="molecule type" value="Genomic_DNA"/>
</dbReference>
<reference evidence="17 18" key="1">
    <citation type="submission" date="2020-02" db="EMBL/GenBank/DDBJ databases">
        <authorList>
            <person name="Zheng R.K."/>
            <person name="Sun C.M."/>
        </authorList>
    </citation>
    <scope>NUCLEOTIDE SEQUENCE [LARGE SCALE GENOMIC DNA]</scope>
    <source>
        <strain evidence="18">zrk13</strain>
    </source>
</reference>
<feature type="active site" evidence="14">
    <location>
        <position position="112"/>
    </location>
</feature>
<dbReference type="SUPFAM" id="SSF53901">
    <property type="entry name" value="Thiolase-like"/>
    <property type="match status" value="1"/>
</dbReference>
<dbReference type="InterPro" id="IPR013747">
    <property type="entry name" value="ACP_syn_III_C"/>
</dbReference>